<organism evidence="2 3">
    <name type="scientific">Vibrio ishigakensis</name>
    <dbReference type="NCBI Taxonomy" id="1481914"/>
    <lineage>
        <taxon>Bacteria</taxon>
        <taxon>Pseudomonadati</taxon>
        <taxon>Pseudomonadota</taxon>
        <taxon>Gammaproteobacteria</taxon>
        <taxon>Vibrionales</taxon>
        <taxon>Vibrionaceae</taxon>
        <taxon>Vibrio</taxon>
    </lineage>
</organism>
<proteinExistence type="predicted"/>
<keyword evidence="1" id="KW-1133">Transmembrane helix</keyword>
<dbReference type="AlphaFoldDB" id="A0A0B8QL62"/>
<sequence>MLDTMLWKQIFTQFHFIRPLWLLAFVPLAVVVYLRFKDDAEGGWQNQLPEHLKKALTIEDQGWRKQLPLKVLVVVTSLAILVCAGPTWQRAPSPFGEDKASLVVMLDANSSMLEKDVAPDRLARAKQKIRDLLGLRQGGKTALIAYAAHRTLLCR</sequence>
<feature type="transmembrane region" description="Helical" evidence="1">
    <location>
        <begin position="20"/>
        <end position="36"/>
    </location>
</feature>
<evidence type="ECO:0000256" key="1">
    <source>
        <dbReference type="SAM" id="Phobius"/>
    </source>
</evidence>
<evidence type="ECO:0000313" key="3">
    <source>
        <dbReference type="Proteomes" id="UP000031666"/>
    </source>
</evidence>
<reference evidence="2 3" key="1">
    <citation type="submission" date="2015-01" db="EMBL/GenBank/DDBJ databases">
        <title>Vibrio sp. C94 JCM 19241 whole genome shotgun sequence.</title>
        <authorList>
            <person name="Sawabe T."/>
            <person name="Meirelles P."/>
            <person name="Feng G."/>
            <person name="Sayaka M."/>
            <person name="Hattori M."/>
            <person name="Ohkuma M."/>
        </authorList>
    </citation>
    <scope>NUCLEOTIDE SEQUENCE [LARGE SCALE GENOMIC DNA]</scope>
    <source>
        <strain evidence="3">JCM 19241</strain>
    </source>
</reference>
<dbReference type="STRING" id="1481914.JCM19241_1547"/>
<dbReference type="Proteomes" id="UP000031666">
    <property type="component" value="Unassembled WGS sequence"/>
</dbReference>
<dbReference type="Gene3D" id="3.40.50.410">
    <property type="entry name" value="von Willebrand factor, type A domain"/>
    <property type="match status" value="1"/>
</dbReference>
<evidence type="ECO:0000313" key="2">
    <source>
        <dbReference type="EMBL" id="GAM75204.1"/>
    </source>
</evidence>
<dbReference type="EMBL" id="BBSC01000003">
    <property type="protein sequence ID" value="GAM75204.1"/>
    <property type="molecule type" value="Genomic_DNA"/>
</dbReference>
<name>A0A0B8QL62_9VIBR</name>
<accession>A0A0B8QL62</accession>
<keyword evidence="1" id="KW-0812">Transmembrane</keyword>
<dbReference type="InterPro" id="IPR036465">
    <property type="entry name" value="vWFA_dom_sf"/>
</dbReference>
<comment type="caution">
    <text evidence="2">The sequence shown here is derived from an EMBL/GenBank/DDBJ whole genome shotgun (WGS) entry which is preliminary data.</text>
</comment>
<protein>
    <submittedName>
        <fullName evidence="2">TPR domain protein in aerotolerance operon</fullName>
    </submittedName>
</protein>
<gene>
    <name evidence="2" type="ORF">JCM19241_1547</name>
</gene>
<reference evidence="2 3" key="2">
    <citation type="submission" date="2015-01" db="EMBL/GenBank/DDBJ databases">
        <authorList>
            <consortium name="NBRP consortium"/>
            <person name="Sawabe T."/>
            <person name="Meirelles P."/>
            <person name="Feng G."/>
            <person name="Sayaka M."/>
            <person name="Hattori M."/>
            <person name="Ohkuma M."/>
        </authorList>
    </citation>
    <scope>NUCLEOTIDE SEQUENCE [LARGE SCALE GENOMIC DNA]</scope>
    <source>
        <strain evidence="3">JCM 19241</strain>
    </source>
</reference>
<keyword evidence="1" id="KW-0472">Membrane</keyword>